<feature type="transmembrane region" description="Helical" evidence="2">
    <location>
        <begin position="175"/>
        <end position="195"/>
    </location>
</feature>
<evidence type="ECO:0000256" key="1">
    <source>
        <dbReference type="SAM" id="MobiDB-lite"/>
    </source>
</evidence>
<feature type="region of interest" description="Disordered" evidence="1">
    <location>
        <begin position="206"/>
        <end position="228"/>
    </location>
</feature>
<dbReference type="EMBL" id="CP042430">
    <property type="protein sequence ID" value="QEC50377.1"/>
    <property type="molecule type" value="Genomic_DNA"/>
</dbReference>
<feature type="transmembrane region" description="Helical" evidence="2">
    <location>
        <begin position="147"/>
        <end position="168"/>
    </location>
</feature>
<evidence type="ECO:0000256" key="2">
    <source>
        <dbReference type="SAM" id="Phobius"/>
    </source>
</evidence>
<keyword evidence="2" id="KW-0812">Transmembrane</keyword>
<feature type="transmembrane region" description="Helical" evidence="2">
    <location>
        <begin position="121"/>
        <end position="141"/>
    </location>
</feature>
<name>A0A5B8UBI5_9ACTN</name>
<feature type="transmembrane region" description="Helical" evidence="2">
    <location>
        <begin position="89"/>
        <end position="109"/>
    </location>
</feature>
<dbReference type="Proteomes" id="UP000321805">
    <property type="component" value="Chromosome"/>
</dbReference>
<evidence type="ECO:0000313" key="3">
    <source>
        <dbReference type="EMBL" id="QEC50377.1"/>
    </source>
</evidence>
<accession>A0A5B8UBI5</accession>
<dbReference type="AlphaFoldDB" id="A0A5B8UBI5"/>
<dbReference type="KEGG" id="bsol:FSW04_24185"/>
<dbReference type="OrthoDB" id="4827239at2"/>
<keyword evidence="4" id="KW-1185">Reference proteome</keyword>
<evidence type="ECO:0000313" key="4">
    <source>
        <dbReference type="Proteomes" id="UP000321805"/>
    </source>
</evidence>
<gene>
    <name evidence="3" type="ORF">FSW04_24185</name>
</gene>
<feature type="transmembrane region" description="Helical" evidence="2">
    <location>
        <begin position="12"/>
        <end position="29"/>
    </location>
</feature>
<organism evidence="3 4">
    <name type="scientific">Baekduia soli</name>
    <dbReference type="NCBI Taxonomy" id="496014"/>
    <lineage>
        <taxon>Bacteria</taxon>
        <taxon>Bacillati</taxon>
        <taxon>Actinomycetota</taxon>
        <taxon>Thermoleophilia</taxon>
        <taxon>Solirubrobacterales</taxon>
        <taxon>Baekduiaceae</taxon>
        <taxon>Baekduia</taxon>
    </lineage>
</organism>
<dbReference type="RefSeq" id="WP_146922942.1">
    <property type="nucleotide sequence ID" value="NZ_CP042430.1"/>
</dbReference>
<keyword evidence="2" id="KW-1133">Transmembrane helix</keyword>
<keyword evidence="2" id="KW-0472">Membrane</keyword>
<reference evidence="3 4" key="1">
    <citation type="journal article" date="2018" name="J. Microbiol.">
        <title>Baekduia soli gen. nov., sp. nov., a novel bacterium isolated from the soil of Baekdu Mountain and proposal of a novel family name, Baekduiaceae fam. nov.</title>
        <authorList>
            <person name="An D.S."/>
            <person name="Siddiqi M.Z."/>
            <person name="Kim K.H."/>
            <person name="Yu H.S."/>
            <person name="Im W.T."/>
        </authorList>
    </citation>
    <scope>NUCLEOTIDE SEQUENCE [LARGE SCALE GENOMIC DNA]</scope>
    <source>
        <strain evidence="3 4">BR7-21</strain>
    </source>
</reference>
<protein>
    <submittedName>
        <fullName evidence="3">Ferric reductase</fullName>
    </submittedName>
</protein>
<proteinExistence type="predicted"/>
<feature type="transmembrane region" description="Helical" evidence="2">
    <location>
        <begin position="50"/>
        <end position="69"/>
    </location>
</feature>
<sequence>MALWYLTRATGAAALVLLTLSLVLGIVNVRRFASPRVPRFLVDGGHRTTSLLVVVLLGIHIGTSVFDGYAPIRLVDAVIPFGSAYRPVWLGLGALAFDLLLALIVTSLLRARLGLRAWRAVHWLAYACWPVALVHGLGTGSDVRAGWLTWLSLACAAAVVTAIGVRLSDRAATPGVRAGAAAAITAAAVALAIWLPSGPMAGGWAAKAGTPAHTTTTSATTTTTTRTP</sequence>